<feature type="compositionally biased region" description="Polar residues" evidence="1">
    <location>
        <begin position="19"/>
        <end position="33"/>
    </location>
</feature>
<evidence type="ECO:0000256" key="1">
    <source>
        <dbReference type="SAM" id="MobiDB-lite"/>
    </source>
</evidence>
<dbReference type="InterPro" id="IPR013083">
    <property type="entry name" value="Znf_RING/FYVE/PHD"/>
</dbReference>
<protein>
    <recommendedName>
        <fullName evidence="2">4Fe-4S ferredoxin-type domain-containing protein</fullName>
    </recommendedName>
</protein>
<comment type="caution">
    <text evidence="3">The sequence shown here is derived from an EMBL/GenBank/DDBJ whole genome shotgun (WGS) entry which is preliminary data.</text>
</comment>
<evidence type="ECO:0000313" key="3">
    <source>
        <dbReference type="EMBL" id="MPD03172.1"/>
    </source>
</evidence>
<feature type="compositionally biased region" description="Low complexity" evidence="1">
    <location>
        <begin position="151"/>
        <end position="160"/>
    </location>
</feature>
<keyword evidence="4" id="KW-1185">Reference proteome</keyword>
<feature type="region of interest" description="Disordered" evidence="1">
    <location>
        <begin position="142"/>
        <end position="170"/>
    </location>
</feature>
<dbReference type="Proteomes" id="UP000324222">
    <property type="component" value="Unassembled WGS sequence"/>
</dbReference>
<evidence type="ECO:0000259" key="2">
    <source>
        <dbReference type="PROSITE" id="PS51379"/>
    </source>
</evidence>
<sequence length="244" mass="26828">MVRGSRGNRGRGRSGGNGQTPTGNPQLSSTLPSQLDRHPTTSNPTNPSADDHCATCNQIVGDDCIGCDRCTNWFCPSGMCLGLPDELVRGITQFGGDAIAYICTECRCTSPASGPDNPAFKQPLQTVKKLCETLHTLSSKVERLTSPPSLPQSSASPANPTTDPANNTDDNARRLIRDEIHEMNERQKRVNSLIVRDIDAPDNSVFKQHFTTVARYLLENPVDFTDLKCINRERKFYRLNVPNI</sequence>
<feature type="region of interest" description="Disordered" evidence="1">
    <location>
        <begin position="1"/>
        <end position="49"/>
    </location>
</feature>
<dbReference type="SUPFAM" id="SSF57903">
    <property type="entry name" value="FYVE/PHD zinc finger"/>
    <property type="match status" value="1"/>
</dbReference>
<feature type="compositionally biased region" description="Basic residues" evidence="1">
    <location>
        <begin position="1"/>
        <end position="12"/>
    </location>
</feature>
<gene>
    <name evidence="3" type="ORF">E2C01_098797</name>
</gene>
<dbReference type="InterPro" id="IPR017896">
    <property type="entry name" value="4Fe4S_Fe-S-bd"/>
</dbReference>
<reference evidence="3 4" key="1">
    <citation type="submission" date="2019-05" db="EMBL/GenBank/DDBJ databases">
        <title>Another draft genome of Portunus trituberculatus and its Hox gene families provides insights of decapod evolution.</title>
        <authorList>
            <person name="Jeong J.-H."/>
            <person name="Song I."/>
            <person name="Kim S."/>
            <person name="Choi T."/>
            <person name="Kim D."/>
            <person name="Ryu S."/>
            <person name="Kim W."/>
        </authorList>
    </citation>
    <scope>NUCLEOTIDE SEQUENCE [LARGE SCALE GENOMIC DNA]</scope>
    <source>
        <tissue evidence="3">Muscle</tissue>
    </source>
</reference>
<dbReference type="PROSITE" id="PS51379">
    <property type="entry name" value="4FE4S_FER_2"/>
    <property type="match status" value="1"/>
</dbReference>
<evidence type="ECO:0000313" key="4">
    <source>
        <dbReference type="Proteomes" id="UP000324222"/>
    </source>
</evidence>
<proteinExistence type="predicted"/>
<organism evidence="3 4">
    <name type="scientific">Portunus trituberculatus</name>
    <name type="common">Swimming crab</name>
    <name type="synonym">Neptunus trituberculatus</name>
    <dbReference type="NCBI Taxonomy" id="210409"/>
    <lineage>
        <taxon>Eukaryota</taxon>
        <taxon>Metazoa</taxon>
        <taxon>Ecdysozoa</taxon>
        <taxon>Arthropoda</taxon>
        <taxon>Crustacea</taxon>
        <taxon>Multicrustacea</taxon>
        <taxon>Malacostraca</taxon>
        <taxon>Eumalacostraca</taxon>
        <taxon>Eucarida</taxon>
        <taxon>Decapoda</taxon>
        <taxon>Pleocyemata</taxon>
        <taxon>Brachyura</taxon>
        <taxon>Eubrachyura</taxon>
        <taxon>Portunoidea</taxon>
        <taxon>Portunidae</taxon>
        <taxon>Portuninae</taxon>
        <taxon>Portunus</taxon>
    </lineage>
</organism>
<dbReference type="EMBL" id="VSRR010135002">
    <property type="protein sequence ID" value="MPD03172.1"/>
    <property type="molecule type" value="Genomic_DNA"/>
</dbReference>
<accession>A0A5B7JYP8</accession>
<dbReference type="Gene3D" id="3.30.40.10">
    <property type="entry name" value="Zinc/RING finger domain, C3HC4 (zinc finger)"/>
    <property type="match status" value="1"/>
</dbReference>
<dbReference type="AlphaFoldDB" id="A0A5B7JYP8"/>
<feature type="domain" description="4Fe-4S ferredoxin-type" evidence="2">
    <location>
        <begin position="55"/>
        <end position="86"/>
    </location>
</feature>
<name>A0A5B7JYP8_PORTR</name>
<dbReference type="InterPro" id="IPR011011">
    <property type="entry name" value="Znf_FYVE_PHD"/>
</dbReference>